<dbReference type="AlphaFoldDB" id="A0A6V8LV17"/>
<accession>A0A6V8LV17</accession>
<name>A0A6V8LV17_9BACT</name>
<comment type="caution">
    <text evidence="1">The sequence shown here is derived from an EMBL/GenBank/DDBJ whole genome shotgun (WGS) entry which is preliminary data.</text>
</comment>
<proteinExistence type="predicted"/>
<dbReference type="Proteomes" id="UP000494245">
    <property type="component" value="Unassembled WGS sequence"/>
</dbReference>
<reference evidence="1 2" key="2">
    <citation type="submission" date="2020-05" db="EMBL/GenBank/DDBJ databases">
        <title>Draft genome sequence of Desulfovibrio sp. strainFSS-1.</title>
        <authorList>
            <person name="Shimoshige H."/>
            <person name="Kobayashi H."/>
            <person name="Maekawa T."/>
        </authorList>
    </citation>
    <scope>NUCLEOTIDE SEQUENCE [LARGE SCALE GENOMIC DNA]</scope>
    <source>
        <strain evidence="1 2">SIID29052-01</strain>
    </source>
</reference>
<gene>
    <name evidence="1" type="ORF">NNJEOMEG_01500</name>
</gene>
<protein>
    <submittedName>
        <fullName evidence="1">Uncharacterized protein</fullName>
    </submittedName>
</protein>
<dbReference type="EMBL" id="BLTE01000005">
    <property type="protein sequence ID" value="GFK93666.1"/>
    <property type="molecule type" value="Genomic_DNA"/>
</dbReference>
<evidence type="ECO:0000313" key="2">
    <source>
        <dbReference type="Proteomes" id="UP000494245"/>
    </source>
</evidence>
<dbReference type="RefSeq" id="WP_173082922.1">
    <property type="nucleotide sequence ID" value="NZ_BLTE01000005.1"/>
</dbReference>
<evidence type="ECO:0000313" key="1">
    <source>
        <dbReference type="EMBL" id="GFK93666.1"/>
    </source>
</evidence>
<keyword evidence="2" id="KW-1185">Reference proteome</keyword>
<sequence length="195" mass="22180">MDDNDYRVTFRIEVDETIVLELAVWLRRANQLGRVHLRDLGDPKMAQGRPPFPRIEDISSTGMCLSFKSSQLVEVEKFAGVAVLVYFKLVDPTDMMGDPLSFMAGFEVKHAQHHGDRTFLGLKLRWDGVPDQNDKALYFADAAKYGIADLTKWCDEMNRKVCGMEHMPPQGLRLDRLLREVEAARKPLGQACPTR</sequence>
<reference evidence="1 2" key="1">
    <citation type="submission" date="2020-04" db="EMBL/GenBank/DDBJ databases">
        <authorList>
            <consortium name="Desulfovibrio sp. FSS-1 genome sequencing consortium"/>
            <person name="Shimoshige H."/>
            <person name="Kobayashi H."/>
            <person name="Maekawa T."/>
        </authorList>
    </citation>
    <scope>NUCLEOTIDE SEQUENCE [LARGE SCALE GENOMIC DNA]</scope>
    <source>
        <strain evidence="1 2">SIID29052-01</strain>
    </source>
</reference>
<organism evidence="1 2">
    <name type="scientific">Fundidesulfovibrio magnetotacticus</name>
    <dbReference type="NCBI Taxonomy" id="2730080"/>
    <lineage>
        <taxon>Bacteria</taxon>
        <taxon>Pseudomonadati</taxon>
        <taxon>Thermodesulfobacteriota</taxon>
        <taxon>Desulfovibrionia</taxon>
        <taxon>Desulfovibrionales</taxon>
        <taxon>Desulfovibrionaceae</taxon>
        <taxon>Fundidesulfovibrio</taxon>
    </lineage>
</organism>